<keyword evidence="3" id="KW-1185">Reference proteome</keyword>
<dbReference type="VEuPathDB" id="VectorBase:GBRI027660"/>
<reference evidence="3" key="1">
    <citation type="submission" date="2014-03" db="EMBL/GenBank/DDBJ databases">
        <authorList>
            <person name="Aksoy S."/>
            <person name="Warren W."/>
            <person name="Wilson R.K."/>
        </authorList>
    </citation>
    <scope>NUCLEOTIDE SEQUENCE [LARGE SCALE GENOMIC DNA]</scope>
    <source>
        <strain evidence="3">IAEA</strain>
    </source>
</reference>
<accession>A0A1A9WQ00</accession>
<keyword evidence="1" id="KW-0812">Transmembrane</keyword>
<keyword evidence="1" id="KW-1133">Transmembrane helix</keyword>
<evidence type="ECO:0000313" key="3">
    <source>
        <dbReference type="Proteomes" id="UP000091820"/>
    </source>
</evidence>
<dbReference type="Proteomes" id="UP000091820">
    <property type="component" value="Unassembled WGS sequence"/>
</dbReference>
<sequence>MRLMSLCDCIAALMLYDALTYFCCWKYVFVIVVVTVTAASLLCCRCRYCWIDGILYKYSSFSNSPFLLILTAQKSMKLIWTRRTGMIDCVADVKPQRIHLTRTNKQRKTLATA</sequence>
<reference evidence="2" key="2">
    <citation type="submission" date="2020-05" db="UniProtKB">
        <authorList>
            <consortium name="EnsemblMetazoa"/>
        </authorList>
    </citation>
    <scope>IDENTIFICATION</scope>
    <source>
        <strain evidence="2">IAEA</strain>
    </source>
</reference>
<name>A0A1A9WQ00_9MUSC</name>
<dbReference type="EnsemblMetazoa" id="GBRI027660-RA">
    <property type="protein sequence ID" value="GBRI027660-PA"/>
    <property type="gene ID" value="GBRI027660"/>
</dbReference>
<protein>
    <submittedName>
        <fullName evidence="2">Uncharacterized protein</fullName>
    </submittedName>
</protein>
<evidence type="ECO:0000256" key="1">
    <source>
        <dbReference type="SAM" id="Phobius"/>
    </source>
</evidence>
<dbReference type="AlphaFoldDB" id="A0A1A9WQ00"/>
<feature type="transmembrane region" description="Helical" evidence="1">
    <location>
        <begin position="30"/>
        <end position="50"/>
    </location>
</feature>
<organism evidence="2 3">
    <name type="scientific">Glossina brevipalpis</name>
    <dbReference type="NCBI Taxonomy" id="37001"/>
    <lineage>
        <taxon>Eukaryota</taxon>
        <taxon>Metazoa</taxon>
        <taxon>Ecdysozoa</taxon>
        <taxon>Arthropoda</taxon>
        <taxon>Hexapoda</taxon>
        <taxon>Insecta</taxon>
        <taxon>Pterygota</taxon>
        <taxon>Neoptera</taxon>
        <taxon>Endopterygota</taxon>
        <taxon>Diptera</taxon>
        <taxon>Brachycera</taxon>
        <taxon>Muscomorpha</taxon>
        <taxon>Hippoboscoidea</taxon>
        <taxon>Glossinidae</taxon>
        <taxon>Glossina</taxon>
    </lineage>
</organism>
<keyword evidence="1" id="KW-0472">Membrane</keyword>
<proteinExistence type="predicted"/>
<evidence type="ECO:0000313" key="2">
    <source>
        <dbReference type="EnsemblMetazoa" id="GBRI027660-PA"/>
    </source>
</evidence>